<evidence type="ECO:0000259" key="21">
    <source>
        <dbReference type="PROSITE" id="PS51171"/>
    </source>
</evidence>
<reference evidence="23 24" key="1">
    <citation type="submission" date="2016-10" db="EMBL/GenBank/DDBJ databases">
        <title>Genome sequence of a sulfur-reducing bacterium Desulfurobacterium indicum K6013.</title>
        <authorList>
            <person name="Cao J."/>
            <person name="Shao Z."/>
            <person name="Alain K."/>
            <person name="Jebbar M."/>
        </authorList>
    </citation>
    <scope>NUCLEOTIDE SEQUENCE [LARGE SCALE GENOMIC DNA]</scope>
    <source>
        <strain evidence="23 24">K6013</strain>
    </source>
</reference>
<keyword evidence="9" id="KW-0963">Cytoplasm</keyword>
<dbReference type="InterPro" id="IPR008242">
    <property type="entry name" value="Chor_mutase/pphenate_deHydtase"/>
</dbReference>
<dbReference type="InterPro" id="IPR036979">
    <property type="entry name" value="CM_dom_sf"/>
</dbReference>
<keyword evidence="12" id="KW-0584">Phenylalanine biosynthesis</keyword>
<evidence type="ECO:0000256" key="2">
    <source>
        <dbReference type="ARBA" id="ARBA00002364"/>
    </source>
</evidence>
<evidence type="ECO:0000256" key="19">
    <source>
        <dbReference type="PIRSR" id="PIRSR001500-2"/>
    </source>
</evidence>
<evidence type="ECO:0000256" key="12">
    <source>
        <dbReference type="ARBA" id="ARBA00023222"/>
    </source>
</evidence>
<evidence type="ECO:0000256" key="10">
    <source>
        <dbReference type="ARBA" id="ARBA00022605"/>
    </source>
</evidence>
<dbReference type="Gene3D" id="3.40.190.10">
    <property type="entry name" value="Periplasmic binding protein-like II"/>
    <property type="match status" value="2"/>
</dbReference>
<comment type="caution">
    <text evidence="23">The sequence shown here is derived from an EMBL/GenBank/DDBJ whole genome shotgun (WGS) entry which is preliminary data.</text>
</comment>
<evidence type="ECO:0000256" key="11">
    <source>
        <dbReference type="ARBA" id="ARBA00023141"/>
    </source>
</evidence>
<evidence type="ECO:0000256" key="17">
    <source>
        <dbReference type="ARBA" id="ARBA00031520"/>
    </source>
</evidence>
<dbReference type="SUPFAM" id="SSF55021">
    <property type="entry name" value="ACT-like"/>
    <property type="match status" value="1"/>
</dbReference>
<keyword evidence="24" id="KW-1185">Reference proteome</keyword>
<dbReference type="GO" id="GO:0004106">
    <property type="term" value="F:chorismate mutase activity"/>
    <property type="evidence" value="ECO:0007669"/>
    <property type="project" value="UniProtKB-EC"/>
</dbReference>
<evidence type="ECO:0000256" key="3">
    <source>
        <dbReference type="ARBA" id="ARBA00004496"/>
    </source>
</evidence>
<dbReference type="InterPro" id="IPR036263">
    <property type="entry name" value="Chorismate_II_sf"/>
</dbReference>
<dbReference type="UniPathway" id="UPA00121">
    <property type="reaction ID" value="UER00345"/>
</dbReference>
<dbReference type="SMART" id="SM00830">
    <property type="entry name" value="CM_2"/>
    <property type="match status" value="1"/>
</dbReference>
<dbReference type="GO" id="GO:0009094">
    <property type="term" value="P:L-phenylalanine biosynthetic process"/>
    <property type="evidence" value="ECO:0007669"/>
    <property type="project" value="UniProtKB-UniPathway"/>
</dbReference>
<evidence type="ECO:0000256" key="18">
    <source>
        <dbReference type="ARBA" id="ARBA00047848"/>
    </source>
</evidence>
<evidence type="ECO:0000256" key="15">
    <source>
        <dbReference type="ARBA" id="ARBA00023268"/>
    </source>
</evidence>
<comment type="pathway">
    <text evidence="4">Amino-acid biosynthesis; L-phenylalanine biosynthesis; phenylpyruvate from prephenate: step 1/1.</text>
</comment>
<evidence type="ECO:0000256" key="9">
    <source>
        <dbReference type="ARBA" id="ARBA00022490"/>
    </source>
</evidence>
<dbReference type="NCBIfam" id="TIGR01807">
    <property type="entry name" value="CM_P2"/>
    <property type="match status" value="1"/>
</dbReference>
<dbReference type="Gene3D" id="1.20.59.10">
    <property type="entry name" value="Chorismate mutase"/>
    <property type="match status" value="1"/>
</dbReference>
<dbReference type="GO" id="GO:0004664">
    <property type="term" value="F:prephenate dehydratase activity"/>
    <property type="evidence" value="ECO:0007669"/>
    <property type="project" value="UniProtKB-EC"/>
</dbReference>
<organism evidence="23 24">
    <name type="scientific">Desulfurobacterium indicum</name>
    <dbReference type="NCBI Taxonomy" id="1914305"/>
    <lineage>
        <taxon>Bacteria</taxon>
        <taxon>Pseudomonadati</taxon>
        <taxon>Aquificota</taxon>
        <taxon>Aquificia</taxon>
        <taxon>Desulfurobacteriales</taxon>
        <taxon>Desulfurobacteriaceae</taxon>
        <taxon>Desulfurobacterium</taxon>
    </lineage>
</organism>
<evidence type="ECO:0000313" key="24">
    <source>
        <dbReference type="Proteomes" id="UP000187408"/>
    </source>
</evidence>
<accession>A0A1R1MJL7</accession>
<dbReference type="Pfam" id="PF01842">
    <property type="entry name" value="ACT"/>
    <property type="match status" value="1"/>
</dbReference>
<dbReference type="FunFam" id="3.40.190.10:FF:000034">
    <property type="entry name" value="Chorismate mutase/prephenate dehydratase"/>
    <property type="match status" value="1"/>
</dbReference>
<dbReference type="FunFam" id="3.40.190.10:FF:000029">
    <property type="entry name" value="Chorismate mutase/Prephenate dehydratase"/>
    <property type="match status" value="1"/>
</dbReference>
<feature type="site" description="Essential for prephenate dehydratase activity" evidence="19">
    <location>
        <position position="258"/>
    </location>
</feature>
<dbReference type="SUPFAM" id="SSF53850">
    <property type="entry name" value="Periplasmic binding protein-like II"/>
    <property type="match status" value="1"/>
</dbReference>
<comment type="catalytic activity">
    <reaction evidence="1">
        <text>chorismate = prephenate</text>
        <dbReference type="Rhea" id="RHEA:13897"/>
        <dbReference type="ChEBI" id="CHEBI:29748"/>
        <dbReference type="ChEBI" id="CHEBI:29934"/>
        <dbReference type="EC" id="5.4.99.5"/>
    </reaction>
</comment>
<name>A0A1R1MJL7_9BACT</name>
<dbReference type="PIRSF" id="PIRSF001500">
    <property type="entry name" value="Chor_mut_pdt_Ppr"/>
    <property type="match status" value="1"/>
</dbReference>
<evidence type="ECO:0000259" key="22">
    <source>
        <dbReference type="PROSITE" id="PS51671"/>
    </source>
</evidence>
<dbReference type="EC" id="5.4.99.5" evidence="6"/>
<evidence type="ECO:0000256" key="1">
    <source>
        <dbReference type="ARBA" id="ARBA00000824"/>
    </source>
</evidence>
<dbReference type="Gene3D" id="3.30.70.260">
    <property type="match status" value="1"/>
</dbReference>
<dbReference type="PROSITE" id="PS51671">
    <property type="entry name" value="ACT"/>
    <property type="match status" value="1"/>
</dbReference>
<dbReference type="PANTHER" id="PTHR21022">
    <property type="entry name" value="PREPHENATE DEHYDRATASE P PROTEIN"/>
    <property type="match status" value="1"/>
</dbReference>
<dbReference type="PANTHER" id="PTHR21022:SF19">
    <property type="entry name" value="PREPHENATE DEHYDRATASE-RELATED"/>
    <property type="match status" value="1"/>
</dbReference>
<dbReference type="CDD" id="cd13630">
    <property type="entry name" value="PBP2_PDT_1"/>
    <property type="match status" value="1"/>
</dbReference>
<gene>
    <name evidence="23" type="ORF">BLW93_07515</name>
</gene>
<dbReference type="Pfam" id="PF01817">
    <property type="entry name" value="CM_2"/>
    <property type="match status" value="1"/>
</dbReference>
<dbReference type="GO" id="GO:0005737">
    <property type="term" value="C:cytoplasm"/>
    <property type="evidence" value="ECO:0007669"/>
    <property type="project" value="UniProtKB-SubCell"/>
</dbReference>
<evidence type="ECO:0000256" key="14">
    <source>
        <dbReference type="ARBA" id="ARBA00023239"/>
    </source>
</evidence>
<dbReference type="OrthoDB" id="9802281at2"/>
<dbReference type="EMBL" id="MOEN01000033">
    <property type="protein sequence ID" value="OMH40012.1"/>
    <property type="molecule type" value="Genomic_DNA"/>
</dbReference>
<feature type="domain" description="Prephenate dehydratase" evidence="21">
    <location>
        <begin position="90"/>
        <end position="265"/>
    </location>
</feature>
<feature type="domain" description="ACT" evidence="22">
    <location>
        <begin position="278"/>
        <end position="355"/>
    </location>
</feature>
<dbReference type="InterPro" id="IPR002912">
    <property type="entry name" value="ACT_dom"/>
</dbReference>
<dbReference type="RefSeq" id="WP_076713478.1">
    <property type="nucleotide sequence ID" value="NZ_MOEN01000033.1"/>
</dbReference>
<evidence type="ECO:0000259" key="20">
    <source>
        <dbReference type="PROSITE" id="PS51168"/>
    </source>
</evidence>
<keyword evidence="11" id="KW-0057">Aromatic amino acid biosynthesis</keyword>
<dbReference type="AlphaFoldDB" id="A0A1R1MJL7"/>
<evidence type="ECO:0000256" key="8">
    <source>
        <dbReference type="ARBA" id="ARBA00014401"/>
    </source>
</evidence>
<comment type="catalytic activity">
    <reaction evidence="18">
        <text>prephenate + H(+) = 3-phenylpyruvate + CO2 + H2O</text>
        <dbReference type="Rhea" id="RHEA:21648"/>
        <dbReference type="ChEBI" id="CHEBI:15377"/>
        <dbReference type="ChEBI" id="CHEBI:15378"/>
        <dbReference type="ChEBI" id="CHEBI:16526"/>
        <dbReference type="ChEBI" id="CHEBI:18005"/>
        <dbReference type="ChEBI" id="CHEBI:29934"/>
        <dbReference type="EC" id="4.2.1.51"/>
    </reaction>
</comment>
<dbReference type="GO" id="GO:0046417">
    <property type="term" value="P:chorismate metabolic process"/>
    <property type="evidence" value="ECO:0007669"/>
    <property type="project" value="InterPro"/>
</dbReference>
<dbReference type="NCBIfam" id="NF008865">
    <property type="entry name" value="PRK11898.1"/>
    <property type="match status" value="1"/>
</dbReference>
<dbReference type="CDD" id="cd04905">
    <property type="entry name" value="ACT_CM-PDT"/>
    <property type="match status" value="1"/>
</dbReference>
<evidence type="ECO:0000256" key="4">
    <source>
        <dbReference type="ARBA" id="ARBA00004741"/>
    </source>
</evidence>
<dbReference type="UniPathway" id="UPA00120">
    <property type="reaction ID" value="UER00203"/>
</dbReference>
<evidence type="ECO:0000256" key="16">
    <source>
        <dbReference type="ARBA" id="ARBA00031175"/>
    </source>
</evidence>
<dbReference type="InterPro" id="IPR018528">
    <property type="entry name" value="Preph_deHydtase_CS"/>
</dbReference>
<comment type="function">
    <text evidence="2">Catalyzes the Claisen rearrangement of chorismate to prephenate and the decarboxylation/dehydration of prephenate to phenylpyruvate.</text>
</comment>
<dbReference type="PROSITE" id="PS51171">
    <property type="entry name" value="PREPHENATE_DEHYDR_3"/>
    <property type="match status" value="1"/>
</dbReference>
<keyword evidence="15" id="KW-0511">Multifunctional enzyme</keyword>
<sequence>MDRLEELRKQIDEIDKQLIELLSKRAQFAKEVGEVKREKGLPFYVPEREAKILIKLEEMNKQFGVLPPQSIRAIFREIISACRALEEPTKVAFLGPFATFTHLAALKHFGTSSDLRPMASITDVFEEVEKGRADYGVVPVENSIEGIVNYTVDMFLDTELKICGEIFVPVNLHLLSQEASLKDIKKVYSHRHAIAQAKKWLMENLPDAEIEEVSSTAKAAELASREKGVAAVASEAAALLYDLNILEKNIQEISQNFTRFLVVGMKDSESPTGNDKTSIMFSTKHVAGALFQALKPFALYDVNLSKIESRPTKKRPWEYVFFVDMDGHRLEPKVKKALEEVAQGTSFMKILGSYPKGFKE</sequence>
<dbReference type="Pfam" id="PF00800">
    <property type="entry name" value="PDT"/>
    <property type="match status" value="1"/>
</dbReference>
<evidence type="ECO:0000256" key="7">
    <source>
        <dbReference type="ARBA" id="ARBA00013147"/>
    </source>
</evidence>
<keyword evidence="10" id="KW-0028">Amino-acid biosynthesis</keyword>
<protein>
    <recommendedName>
        <fullName evidence="8">Bifunctional chorismate mutase/prephenate dehydratase</fullName>
        <ecNumber evidence="7">4.2.1.51</ecNumber>
        <ecNumber evidence="6">5.4.99.5</ecNumber>
    </recommendedName>
    <alternativeName>
        <fullName evidence="17">Chorismate mutase-prephenate dehydratase</fullName>
    </alternativeName>
    <alternativeName>
        <fullName evidence="16">p-protein</fullName>
    </alternativeName>
</protein>
<evidence type="ECO:0000256" key="6">
    <source>
        <dbReference type="ARBA" id="ARBA00012404"/>
    </source>
</evidence>
<dbReference type="SUPFAM" id="SSF48600">
    <property type="entry name" value="Chorismate mutase II"/>
    <property type="match status" value="1"/>
</dbReference>
<comment type="pathway">
    <text evidence="5">Metabolic intermediate biosynthesis; prephenate biosynthesis; prephenate from chorismate: step 1/1.</text>
</comment>
<dbReference type="Proteomes" id="UP000187408">
    <property type="component" value="Unassembled WGS sequence"/>
</dbReference>
<comment type="subcellular location">
    <subcellularLocation>
        <location evidence="3">Cytoplasm</location>
    </subcellularLocation>
</comment>
<keyword evidence="13" id="KW-0413">Isomerase</keyword>
<feature type="domain" description="Chorismate mutase" evidence="20">
    <location>
        <begin position="1"/>
        <end position="90"/>
    </location>
</feature>
<dbReference type="FunFam" id="3.30.70.260:FF:000012">
    <property type="entry name" value="Prephenate dehydratase"/>
    <property type="match status" value="1"/>
</dbReference>
<dbReference type="InterPro" id="IPR010957">
    <property type="entry name" value="G/b/e-P-prot_chorismate_mutase"/>
</dbReference>
<dbReference type="PROSITE" id="PS00858">
    <property type="entry name" value="PREPHENATE_DEHYDR_2"/>
    <property type="match status" value="1"/>
</dbReference>
<evidence type="ECO:0000256" key="13">
    <source>
        <dbReference type="ARBA" id="ARBA00023235"/>
    </source>
</evidence>
<evidence type="ECO:0000313" key="23">
    <source>
        <dbReference type="EMBL" id="OMH40012.1"/>
    </source>
</evidence>
<dbReference type="InterPro" id="IPR045865">
    <property type="entry name" value="ACT-like_dom_sf"/>
</dbReference>
<dbReference type="PROSITE" id="PS51168">
    <property type="entry name" value="CHORISMATE_MUT_2"/>
    <property type="match status" value="1"/>
</dbReference>
<dbReference type="EC" id="4.2.1.51" evidence="7"/>
<dbReference type="STRING" id="1914305.BLW93_07515"/>
<dbReference type="InterPro" id="IPR001086">
    <property type="entry name" value="Preph_deHydtase"/>
</dbReference>
<evidence type="ECO:0000256" key="5">
    <source>
        <dbReference type="ARBA" id="ARBA00004817"/>
    </source>
</evidence>
<keyword evidence="14" id="KW-0456">Lyase</keyword>
<proteinExistence type="predicted"/>
<dbReference type="InterPro" id="IPR002701">
    <property type="entry name" value="CM_II_prokaryot"/>
</dbReference>